<feature type="transmembrane region" description="Helical" evidence="2">
    <location>
        <begin position="506"/>
        <end position="524"/>
    </location>
</feature>
<keyword evidence="5" id="KW-1185">Reference proteome</keyword>
<dbReference type="PANTHER" id="PTHR10566">
    <property type="entry name" value="CHAPERONE-ACTIVITY OF BC1 COMPLEX CABC1 -RELATED"/>
    <property type="match status" value="1"/>
</dbReference>
<reference evidence="4" key="1">
    <citation type="submission" date="2019-10" db="EMBL/GenBank/DDBJ databases">
        <title>Draft genome sequece of Microseira wollei NIES-4236.</title>
        <authorList>
            <person name="Yamaguchi H."/>
            <person name="Suzuki S."/>
            <person name="Kawachi M."/>
        </authorList>
    </citation>
    <scope>NUCLEOTIDE SEQUENCE</scope>
    <source>
        <strain evidence="4">NIES-4236</strain>
    </source>
</reference>
<dbReference type="Proteomes" id="UP001050975">
    <property type="component" value="Unassembled WGS sequence"/>
</dbReference>
<feature type="domain" description="Protein kinase" evidence="3">
    <location>
        <begin position="129"/>
        <end position="503"/>
    </location>
</feature>
<dbReference type="EMBL" id="BLAY01000067">
    <property type="protein sequence ID" value="GET39516.1"/>
    <property type="molecule type" value="Genomic_DNA"/>
</dbReference>
<dbReference type="InterPro" id="IPR000719">
    <property type="entry name" value="Prot_kinase_dom"/>
</dbReference>
<gene>
    <name evidence="4" type="ORF">MiSe_42850</name>
</gene>
<organism evidence="4 5">
    <name type="scientific">Microseira wollei NIES-4236</name>
    <dbReference type="NCBI Taxonomy" id="2530354"/>
    <lineage>
        <taxon>Bacteria</taxon>
        <taxon>Bacillati</taxon>
        <taxon>Cyanobacteriota</taxon>
        <taxon>Cyanophyceae</taxon>
        <taxon>Oscillatoriophycideae</taxon>
        <taxon>Aerosakkonematales</taxon>
        <taxon>Aerosakkonemataceae</taxon>
        <taxon>Microseira</taxon>
    </lineage>
</organism>
<protein>
    <submittedName>
        <fullName evidence="4">ATPase</fullName>
    </submittedName>
</protein>
<dbReference type="InterPro" id="IPR011009">
    <property type="entry name" value="Kinase-like_dom_sf"/>
</dbReference>
<dbReference type="AlphaFoldDB" id="A0AAV3XDJ9"/>
<dbReference type="PANTHER" id="PTHR10566:SF113">
    <property type="entry name" value="PROTEIN ACTIVITY OF BC1 COMPLEX KINASE 7, CHLOROPLASTIC"/>
    <property type="match status" value="1"/>
</dbReference>
<keyword evidence="2" id="KW-1133">Transmembrane helix</keyword>
<feature type="transmembrane region" description="Helical" evidence="2">
    <location>
        <begin position="530"/>
        <end position="550"/>
    </location>
</feature>
<dbReference type="GO" id="GO:0004672">
    <property type="term" value="F:protein kinase activity"/>
    <property type="evidence" value="ECO:0007669"/>
    <property type="project" value="InterPro"/>
</dbReference>
<evidence type="ECO:0000313" key="5">
    <source>
        <dbReference type="Proteomes" id="UP001050975"/>
    </source>
</evidence>
<evidence type="ECO:0000256" key="2">
    <source>
        <dbReference type="SAM" id="Phobius"/>
    </source>
</evidence>
<sequence length="563" mass="64275">MTNRMLKSAATPKSLRWQRSKYSLLARQIDIFGAAATLAFYLWWDATFPNDSALHKRSRARWLVTTLLDLGPTFIKIGQALSTRADLLPLEYVQALGQLQDRVPEFSTALAISLIESELGKSIHALYRDFDPIPLAAASLGQVHKARLHTGEDVVVKVQRPGLEKLFNLDFKILFRLVRFCQRYLPWTRKYDLEAIYDEFFSILYQEIDYIQEGKNADRFRENFSNHSRIIIPQVYWQYTTTKVLTMEYVPGIKIDDCQTLQTCGLDLKKIAQLGICAYLKQLLQDGFFHTDPHPGNMAVSQEGSLIFYDFGMMAEVNSMSKEQMVKTFFAVLRKDTNQVVDTLIDMGLIEPVADLTPVRRLITFLLDKFTEKPVDINAFGEIKNELYAMFEQQPFRLPAQMTFILKSLTTLDGIARTLDPEYNLVVAAQPFVKSITVSGGQGNAVRELAKQARDFIKYKLQQPSAAEVLIRRLEERIERGELQVRVRSMESDRALKRIHLALKSLVYACLSGFTFLAGAVLLLGPYSSWAIAAFILSGLWFLILLRSFIDLAIKEKFDKLTE</sequence>
<evidence type="ECO:0000313" key="4">
    <source>
        <dbReference type="EMBL" id="GET39516.1"/>
    </source>
</evidence>
<keyword evidence="2" id="KW-0472">Membrane</keyword>
<dbReference type="RefSeq" id="WP_373872835.1">
    <property type="nucleotide sequence ID" value="NZ_BLAY01000067.1"/>
</dbReference>
<dbReference type="CDD" id="cd05121">
    <property type="entry name" value="ABC1_ADCK3-like"/>
    <property type="match status" value="1"/>
</dbReference>
<dbReference type="SUPFAM" id="SSF56112">
    <property type="entry name" value="Protein kinase-like (PK-like)"/>
    <property type="match status" value="1"/>
</dbReference>
<comment type="caution">
    <text evidence="4">The sequence shown here is derived from an EMBL/GenBank/DDBJ whole genome shotgun (WGS) entry which is preliminary data.</text>
</comment>
<dbReference type="InterPro" id="IPR050154">
    <property type="entry name" value="UbiB_kinase"/>
</dbReference>
<dbReference type="GO" id="GO:0005524">
    <property type="term" value="F:ATP binding"/>
    <property type="evidence" value="ECO:0007669"/>
    <property type="project" value="InterPro"/>
</dbReference>
<accession>A0AAV3XDJ9</accession>
<keyword evidence="2" id="KW-0812">Transmembrane</keyword>
<dbReference type="PROSITE" id="PS50011">
    <property type="entry name" value="PROTEIN_KINASE_DOM"/>
    <property type="match status" value="1"/>
</dbReference>
<proteinExistence type="inferred from homology"/>
<evidence type="ECO:0000259" key="3">
    <source>
        <dbReference type="PROSITE" id="PS50011"/>
    </source>
</evidence>
<dbReference type="InterPro" id="IPR004147">
    <property type="entry name" value="ABC1_dom"/>
</dbReference>
<comment type="similarity">
    <text evidence="1">Belongs to the protein kinase superfamily. ADCK protein kinase family.</text>
</comment>
<evidence type="ECO:0000256" key="1">
    <source>
        <dbReference type="ARBA" id="ARBA00009670"/>
    </source>
</evidence>
<dbReference type="Gene3D" id="1.10.510.10">
    <property type="entry name" value="Transferase(Phosphotransferase) domain 1"/>
    <property type="match status" value="1"/>
</dbReference>
<dbReference type="Pfam" id="PF03109">
    <property type="entry name" value="ABC1"/>
    <property type="match status" value="1"/>
</dbReference>
<name>A0AAV3XDJ9_9CYAN</name>